<accession>A0A9Q8P8G0</accession>
<dbReference type="KEGG" id="ffu:CLAFUR5_05272"/>
<gene>
    <name evidence="2" type="ORF">CLAFUR5_05272</name>
</gene>
<feature type="region of interest" description="Disordered" evidence="1">
    <location>
        <begin position="340"/>
        <end position="383"/>
    </location>
</feature>
<dbReference type="GeneID" id="71985150"/>
<sequence>MSLAFMINAPSNVQEGLQMSDNSMQNSLPSPRHKYAVDQSTLPARTVFDHVQAAIHAQGSFMNTPAPLSSAEPMWQPGVAEWQASPGSSDFQAVPPQSNLQLTQNLDVPLRSLISLSEQDSSSLASLTSARDHDSGGRGVLLQNRRTIGERGAATKASTYLDLTEEDDNIGGDQQLSTEFDHNERISLADRTTIPGLVARASAAATEDTFPDIIDLTKEKKEVDVDQQGPAQPSHREHWGSSQQAAISGLVAQAVAAATSNTPPLSGHGTTPAAGNSSQAEPAKWTLSDLKLLHKTHKNGKTANDLAALLPKLTQQQVQHMWYEKITKKENYRNRRAQKHAHEIEGWEQPEPERMGVQQGSDEPPQTLRQNIKSNMKKRTGGL</sequence>
<name>A0A9Q8P8G0_PASFU</name>
<dbReference type="OrthoDB" id="10621130at2759"/>
<protein>
    <submittedName>
        <fullName evidence="2">Uncharacterized protein</fullName>
    </submittedName>
</protein>
<feature type="region of interest" description="Disordered" evidence="1">
    <location>
        <begin position="260"/>
        <end position="282"/>
    </location>
</feature>
<keyword evidence="3" id="KW-1185">Reference proteome</keyword>
<proteinExistence type="predicted"/>
<reference evidence="2" key="2">
    <citation type="journal article" date="2022" name="Microb. Genom.">
        <title>A chromosome-scale genome assembly of the tomato pathogen Cladosporium fulvum reveals a compartmentalized genome architecture and the presence of a dispensable chromosome.</title>
        <authorList>
            <person name="Zaccaron A.Z."/>
            <person name="Chen L.H."/>
            <person name="Samaras A."/>
            <person name="Stergiopoulos I."/>
        </authorList>
    </citation>
    <scope>NUCLEOTIDE SEQUENCE</scope>
    <source>
        <strain evidence="2">Race5_Kim</strain>
    </source>
</reference>
<evidence type="ECO:0000256" key="1">
    <source>
        <dbReference type="SAM" id="MobiDB-lite"/>
    </source>
</evidence>
<feature type="region of interest" description="Disordered" evidence="1">
    <location>
        <begin position="218"/>
        <end position="243"/>
    </location>
</feature>
<organism evidence="2 3">
    <name type="scientific">Passalora fulva</name>
    <name type="common">Tomato leaf mold</name>
    <name type="synonym">Cladosporium fulvum</name>
    <dbReference type="NCBI Taxonomy" id="5499"/>
    <lineage>
        <taxon>Eukaryota</taxon>
        <taxon>Fungi</taxon>
        <taxon>Dikarya</taxon>
        <taxon>Ascomycota</taxon>
        <taxon>Pezizomycotina</taxon>
        <taxon>Dothideomycetes</taxon>
        <taxon>Dothideomycetidae</taxon>
        <taxon>Mycosphaerellales</taxon>
        <taxon>Mycosphaerellaceae</taxon>
        <taxon>Fulvia</taxon>
    </lineage>
</organism>
<evidence type="ECO:0000313" key="3">
    <source>
        <dbReference type="Proteomes" id="UP000756132"/>
    </source>
</evidence>
<dbReference type="AlphaFoldDB" id="A0A9Q8P8G0"/>
<reference evidence="2" key="1">
    <citation type="submission" date="2021-12" db="EMBL/GenBank/DDBJ databases">
        <authorList>
            <person name="Zaccaron A."/>
            <person name="Stergiopoulos I."/>
        </authorList>
    </citation>
    <scope>NUCLEOTIDE SEQUENCE</scope>
    <source>
        <strain evidence="2">Race5_Kim</strain>
    </source>
</reference>
<dbReference type="Proteomes" id="UP000756132">
    <property type="component" value="Chromosome 4"/>
</dbReference>
<dbReference type="EMBL" id="CP090166">
    <property type="protein sequence ID" value="UJO16967.1"/>
    <property type="molecule type" value="Genomic_DNA"/>
</dbReference>
<dbReference type="RefSeq" id="XP_047761333.1">
    <property type="nucleotide sequence ID" value="XM_047904420.1"/>
</dbReference>
<evidence type="ECO:0000313" key="2">
    <source>
        <dbReference type="EMBL" id="UJO16967.1"/>
    </source>
</evidence>